<keyword evidence="13" id="KW-1185">Reference proteome</keyword>
<dbReference type="PANTHER" id="PTHR12468">
    <property type="entry name" value="GPI MANNOSYLTRANSFERASE 2"/>
    <property type="match status" value="1"/>
</dbReference>
<dbReference type="GO" id="GO:0004376">
    <property type="term" value="F:GPI mannosyltransferase activity"/>
    <property type="evidence" value="ECO:0007669"/>
    <property type="project" value="InterPro"/>
</dbReference>
<keyword evidence="5" id="KW-0808">Transferase</keyword>
<gene>
    <name evidence="12" type="ORF">SAMN05216174_12042</name>
</gene>
<evidence type="ECO:0000256" key="2">
    <source>
        <dbReference type="ARBA" id="ARBA00004687"/>
    </source>
</evidence>
<evidence type="ECO:0000256" key="10">
    <source>
        <dbReference type="SAM" id="MobiDB-lite"/>
    </source>
</evidence>
<evidence type="ECO:0000256" key="8">
    <source>
        <dbReference type="ARBA" id="ARBA00022989"/>
    </source>
</evidence>
<evidence type="ECO:0000256" key="5">
    <source>
        <dbReference type="ARBA" id="ARBA00022679"/>
    </source>
</evidence>
<protein>
    <recommendedName>
        <fullName evidence="14">Dolichyl-phosphate-mannose-protein mannosyltransferase</fullName>
    </recommendedName>
</protein>
<evidence type="ECO:0000256" key="3">
    <source>
        <dbReference type="ARBA" id="ARBA00022502"/>
    </source>
</evidence>
<dbReference type="GO" id="GO:0006506">
    <property type="term" value="P:GPI anchor biosynthetic process"/>
    <property type="evidence" value="ECO:0007669"/>
    <property type="project" value="UniProtKB-UniPathway"/>
</dbReference>
<sequence>MSATEMTRTGAEEAPETQAEGPATTGPQASAGRSRRWTAARALRLLTPALVFLGIRQVGLLVLSWMAGENDRQVGPTLRSWDGEWFLAIAEKGYAGVPHNLVDAHGTRSDETPLAFFPGYPKLVGWLHDLGFALVPAALAVTIVSGVVCAYGLTRLGALVRGGSRRTSLILVALFAASPMAIVLSMTYSEALFCAFAVWALVFVLERNWIGAGLCAAAAGLVRPTAAALILAVGLAALVAVIKRRDGWRPWVGGLLAPLGLVGYLAWVGTRTGEWNGWFALQRRGWDSGFDGGSATLRFSVEVLSDARSVLEVATVGLIVVALALLVIGFRRRLEWPLLVYSLGVLVMDLCSNGMMNSKVRLMVPAFTLLVPLALALAKRRTSTMVLALAAVALTGSWFGAYGVTAWGYAI</sequence>
<keyword evidence="3" id="KW-0337">GPI-anchor biosynthesis</keyword>
<organism evidence="12 13">
    <name type="scientific">Actinokineospora iranica</name>
    <dbReference type="NCBI Taxonomy" id="1271860"/>
    <lineage>
        <taxon>Bacteria</taxon>
        <taxon>Bacillati</taxon>
        <taxon>Actinomycetota</taxon>
        <taxon>Actinomycetes</taxon>
        <taxon>Pseudonocardiales</taxon>
        <taxon>Pseudonocardiaceae</taxon>
        <taxon>Actinokineospora</taxon>
    </lineage>
</organism>
<proteinExistence type="predicted"/>
<evidence type="ECO:0000313" key="13">
    <source>
        <dbReference type="Proteomes" id="UP000199501"/>
    </source>
</evidence>
<keyword evidence="6 11" id="KW-0812">Transmembrane</keyword>
<feature type="transmembrane region" description="Helical" evidence="11">
    <location>
        <begin position="310"/>
        <end position="331"/>
    </location>
</feature>
<reference evidence="13" key="1">
    <citation type="submission" date="2016-10" db="EMBL/GenBank/DDBJ databases">
        <authorList>
            <person name="Varghese N."/>
            <person name="Submissions S."/>
        </authorList>
    </citation>
    <scope>NUCLEOTIDE SEQUENCE [LARGE SCALE GENOMIC DNA]</scope>
    <source>
        <strain evidence="13">IBRC-M 10403</strain>
    </source>
</reference>
<evidence type="ECO:0000256" key="7">
    <source>
        <dbReference type="ARBA" id="ARBA00022824"/>
    </source>
</evidence>
<accession>A0A1G6Y5U3</accession>
<dbReference type="PANTHER" id="PTHR12468:SF2">
    <property type="entry name" value="GPI MANNOSYLTRANSFERASE 2"/>
    <property type="match status" value="1"/>
</dbReference>
<dbReference type="UniPathway" id="UPA00196"/>
<feature type="region of interest" description="Disordered" evidence="10">
    <location>
        <begin position="1"/>
        <end position="33"/>
    </location>
</feature>
<evidence type="ECO:0000256" key="11">
    <source>
        <dbReference type="SAM" id="Phobius"/>
    </source>
</evidence>
<feature type="transmembrane region" description="Helical" evidence="11">
    <location>
        <begin position="45"/>
        <end position="67"/>
    </location>
</feature>
<dbReference type="AlphaFoldDB" id="A0A1G6Y5U3"/>
<evidence type="ECO:0000256" key="4">
    <source>
        <dbReference type="ARBA" id="ARBA00022676"/>
    </source>
</evidence>
<comment type="subcellular location">
    <subcellularLocation>
        <location evidence="1">Endoplasmic reticulum membrane</location>
        <topology evidence="1">Multi-pass membrane protein</topology>
    </subcellularLocation>
</comment>
<evidence type="ECO:0000256" key="6">
    <source>
        <dbReference type="ARBA" id="ARBA00022692"/>
    </source>
</evidence>
<feature type="transmembrane region" description="Helical" evidence="11">
    <location>
        <begin position="209"/>
        <end position="239"/>
    </location>
</feature>
<evidence type="ECO:0000256" key="1">
    <source>
        <dbReference type="ARBA" id="ARBA00004477"/>
    </source>
</evidence>
<dbReference type="Proteomes" id="UP000199501">
    <property type="component" value="Unassembled WGS sequence"/>
</dbReference>
<feature type="transmembrane region" description="Helical" evidence="11">
    <location>
        <begin position="362"/>
        <end position="378"/>
    </location>
</feature>
<keyword evidence="7" id="KW-0256">Endoplasmic reticulum</keyword>
<feature type="transmembrane region" description="Helical" evidence="11">
    <location>
        <begin position="385"/>
        <end position="410"/>
    </location>
</feature>
<keyword evidence="8 11" id="KW-1133">Transmembrane helix</keyword>
<name>A0A1G6Y5U3_9PSEU</name>
<feature type="transmembrane region" description="Helical" evidence="11">
    <location>
        <begin position="130"/>
        <end position="158"/>
    </location>
</feature>
<keyword evidence="9 11" id="KW-0472">Membrane</keyword>
<dbReference type="RefSeq" id="WP_228771990.1">
    <property type="nucleotide sequence ID" value="NZ_FMZZ01000020.1"/>
</dbReference>
<keyword evidence="4" id="KW-0328">Glycosyltransferase</keyword>
<dbReference type="InterPro" id="IPR007315">
    <property type="entry name" value="PIG-V/Gpi18"/>
</dbReference>
<dbReference type="GO" id="GO:0000009">
    <property type="term" value="F:alpha-1,6-mannosyltransferase activity"/>
    <property type="evidence" value="ECO:0007669"/>
    <property type="project" value="InterPro"/>
</dbReference>
<dbReference type="STRING" id="1271860.SAMN05216174_12042"/>
<feature type="transmembrane region" description="Helical" evidence="11">
    <location>
        <begin position="338"/>
        <end position="356"/>
    </location>
</feature>
<comment type="pathway">
    <text evidence="2">Glycolipid biosynthesis; glycosylphosphatidylinositol-anchor biosynthesis.</text>
</comment>
<evidence type="ECO:0008006" key="14">
    <source>
        <dbReference type="Google" id="ProtNLM"/>
    </source>
</evidence>
<evidence type="ECO:0000256" key="9">
    <source>
        <dbReference type="ARBA" id="ARBA00023136"/>
    </source>
</evidence>
<evidence type="ECO:0000313" key="12">
    <source>
        <dbReference type="EMBL" id="SDD85769.1"/>
    </source>
</evidence>
<feature type="transmembrane region" description="Helical" evidence="11">
    <location>
        <begin position="251"/>
        <end position="269"/>
    </location>
</feature>
<dbReference type="GO" id="GO:0016020">
    <property type="term" value="C:membrane"/>
    <property type="evidence" value="ECO:0007669"/>
    <property type="project" value="GOC"/>
</dbReference>
<dbReference type="EMBL" id="FMZZ01000020">
    <property type="protein sequence ID" value="SDD85769.1"/>
    <property type="molecule type" value="Genomic_DNA"/>
</dbReference>
<feature type="transmembrane region" description="Helical" evidence="11">
    <location>
        <begin position="170"/>
        <end position="203"/>
    </location>
</feature>